<accession>A0A8R1UIJ5</accession>
<dbReference type="Proteomes" id="UP000005239">
    <property type="component" value="Unassembled WGS sequence"/>
</dbReference>
<feature type="chain" id="PRO_5043938130" evidence="2">
    <location>
        <begin position="18"/>
        <end position="540"/>
    </location>
</feature>
<dbReference type="PANTHER" id="PTHR37445">
    <property type="entry name" value="PROTEIN CBG24663"/>
    <property type="match status" value="1"/>
</dbReference>
<organism evidence="3 4">
    <name type="scientific">Pristionchus pacificus</name>
    <name type="common">Parasitic nematode worm</name>
    <dbReference type="NCBI Taxonomy" id="54126"/>
    <lineage>
        <taxon>Eukaryota</taxon>
        <taxon>Metazoa</taxon>
        <taxon>Ecdysozoa</taxon>
        <taxon>Nematoda</taxon>
        <taxon>Chromadorea</taxon>
        <taxon>Rhabditida</taxon>
        <taxon>Rhabditina</taxon>
        <taxon>Diplogasteromorpha</taxon>
        <taxon>Diplogasteroidea</taxon>
        <taxon>Neodiplogasteridae</taxon>
        <taxon>Pristionchus</taxon>
    </lineage>
</organism>
<sequence>MLLPLCWLAAIARLVAGVCYVKTVETAARSTLFNFTAESLAHCLQQGLTVTNSEALVFNRATLLCVFLEKKATEGIGCEPGYTRYVKTQAGCTKSDVTEGYYQSPLVAKCLANAKFNPELLTPESTQICPNTPIDGEPRARTYVVSVILARGQYAVLDNNSQAQIVWDGTNPANASWVYRYTSGRNTYSTPIYAASCAYFPDGVATDTCACQPPLFMESSTAMEQGATAAEPSLNGACPTDYSGKFIQTKSLAIITCGPCGDSSIGRNMDLQCDRSFRERAGSDQFVPIKQRHVLHGTAASLGIGKYLGSLSGGDKTSPLALLLGTCASVLSDLKLRSTSSIDDAIEKEKRERSVVVQGLPESSAMKASERMADDHARVISMLDLIDLEHSPAAIFRMGEKSETRPRLLKVMFHSRTAQTTFLSKSRTVTSNFPNVFVRPSLTKSEREAAFLLREKKRQLKTEGKDVLIYAGSIIERSQLEAMKKQVRSSRSHSRRRPPSRNPVSSSSSIRPASSSNSSILHSIPSLLAPQANASTPAPF</sequence>
<feature type="compositionally biased region" description="Low complexity" evidence="1">
    <location>
        <begin position="502"/>
        <end position="519"/>
    </location>
</feature>
<proteinExistence type="predicted"/>
<accession>A0A2A6CLB3</accession>
<evidence type="ECO:0000313" key="4">
    <source>
        <dbReference type="Proteomes" id="UP000005239"/>
    </source>
</evidence>
<dbReference type="EnsemblMetazoa" id="PPA23209.1">
    <property type="protein sequence ID" value="PPA23209.1"/>
    <property type="gene ID" value="WBGene00112763"/>
</dbReference>
<evidence type="ECO:0000256" key="2">
    <source>
        <dbReference type="SAM" id="SignalP"/>
    </source>
</evidence>
<name>A0A2A6CLB3_PRIPA</name>
<feature type="compositionally biased region" description="Basic residues" evidence="1">
    <location>
        <begin position="485"/>
        <end position="499"/>
    </location>
</feature>
<dbReference type="PANTHER" id="PTHR37445:SF3">
    <property type="entry name" value="ZINC FINGER PHD-TYPE DOMAIN-CONTAINING PROTEIN"/>
    <property type="match status" value="1"/>
</dbReference>
<dbReference type="AlphaFoldDB" id="A0A2A6CLB3"/>
<keyword evidence="2" id="KW-0732">Signal</keyword>
<reference evidence="3" key="2">
    <citation type="submission" date="2022-06" db="UniProtKB">
        <authorList>
            <consortium name="EnsemblMetazoa"/>
        </authorList>
    </citation>
    <scope>IDENTIFICATION</scope>
    <source>
        <strain evidence="3">PS312</strain>
    </source>
</reference>
<reference evidence="4" key="1">
    <citation type="journal article" date="2008" name="Nat. Genet.">
        <title>The Pristionchus pacificus genome provides a unique perspective on nematode lifestyle and parasitism.</title>
        <authorList>
            <person name="Dieterich C."/>
            <person name="Clifton S.W."/>
            <person name="Schuster L.N."/>
            <person name="Chinwalla A."/>
            <person name="Delehaunty K."/>
            <person name="Dinkelacker I."/>
            <person name="Fulton L."/>
            <person name="Fulton R."/>
            <person name="Godfrey J."/>
            <person name="Minx P."/>
            <person name="Mitreva M."/>
            <person name="Roeseler W."/>
            <person name="Tian H."/>
            <person name="Witte H."/>
            <person name="Yang S.P."/>
            <person name="Wilson R.K."/>
            <person name="Sommer R.J."/>
        </authorList>
    </citation>
    <scope>NUCLEOTIDE SEQUENCE [LARGE SCALE GENOMIC DNA]</scope>
    <source>
        <strain evidence="4">PS312</strain>
    </source>
</reference>
<gene>
    <name evidence="3" type="primary">WBGene00112763</name>
</gene>
<evidence type="ECO:0000313" key="3">
    <source>
        <dbReference type="EnsemblMetazoa" id="PPA23209.1"/>
    </source>
</evidence>
<evidence type="ECO:0000256" key="1">
    <source>
        <dbReference type="SAM" id="MobiDB-lite"/>
    </source>
</evidence>
<keyword evidence="4" id="KW-1185">Reference proteome</keyword>
<feature type="region of interest" description="Disordered" evidence="1">
    <location>
        <begin position="481"/>
        <end position="519"/>
    </location>
</feature>
<feature type="signal peptide" evidence="2">
    <location>
        <begin position="1"/>
        <end position="17"/>
    </location>
</feature>
<protein>
    <submittedName>
        <fullName evidence="3">Uncharacterized protein</fullName>
    </submittedName>
</protein>